<proteinExistence type="predicted"/>
<evidence type="ECO:0000313" key="2">
    <source>
        <dbReference type="EMBL" id="KAK3702306.1"/>
    </source>
</evidence>
<evidence type="ECO:0000313" key="3">
    <source>
        <dbReference type="Proteomes" id="UP001283361"/>
    </source>
</evidence>
<evidence type="ECO:0000256" key="1">
    <source>
        <dbReference type="SAM" id="MobiDB-lite"/>
    </source>
</evidence>
<dbReference type="Proteomes" id="UP001283361">
    <property type="component" value="Unassembled WGS sequence"/>
</dbReference>
<sequence>MYYTRIHHCDCIRTLFLETAKPNDVFVQDCKDIFRSEADAEGLVRRLRETFVTFGVPEVLTSDGGPEYTLLPSQYLKRNTSQKSPLPGDIPENMKSGQIRLGATTIEVRCQPSQCESGQNHHATPWPQPPIVESEHTEPSSGRQLEPLLQDGMKLQPGGEQPLALPDSPVTSGNKGLTKDDSTANPEVAATITHSVGPVTSP</sequence>
<organism evidence="2 3">
    <name type="scientific">Elysia crispata</name>
    <name type="common">lettuce slug</name>
    <dbReference type="NCBI Taxonomy" id="231223"/>
    <lineage>
        <taxon>Eukaryota</taxon>
        <taxon>Metazoa</taxon>
        <taxon>Spiralia</taxon>
        <taxon>Lophotrochozoa</taxon>
        <taxon>Mollusca</taxon>
        <taxon>Gastropoda</taxon>
        <taxon>Heterobranchia</taxon>
        <taxon>Euthyneura</taxon>
        <taxon>Panpulmonata</taxon>
        <taxon>Sacoglossa</taxon>
        <taxon>Placobranchoidea</taxon>
        <taxon>Plakobranchidae</taxon>
        <taxon>Elysia</taxon>
    </lineage>
</organism>
<dbReference type="AlphaFoldDB" id="A0AAE1CKH8"/>
<feature type="region of interest" description="Disordered" evidence="1">
    <location>
        <begin position="111"/>
        <end position="202"/>
    </location>
</feature>
<keyword evidence="3" id="KW-1185">Reference proteome</keyword>
<feature type="compositionally biased region" description="Polar residues" evidence="1">
    <location>
        <begin position="192"/>
        <end position="202"/>
    </location>
</feature>
<name>A0AAE1CKH8_9GAST</name>
<comment type="caution">
    <text evidence="2">The sequence shown here is derived from an EMBL/GenBank/DDBJ whole genome shotgun (WGS) entry which is preliminary data.</text>
</comment>
<dbReference type="EMBL" id="JAWDGP010007856">
    <property type="protein sequence ID" value="KAK3702306.1"/>
    <property type="molecule type" value="Genomic_DNA"/>
</dbReference>
<gene>
    <name evidence="2" type="ORF">RRG08_008694</name>
</gene>
<feature type="compositionally biased region" description="Polar residues" evidence="1">
    <location>
        <begin position="111"/>
        <end position="122"/>
    </location>
</feature>
<protein>
    <submittedName>
        <fullName evidence="2">Uncharacterized protein</fullName>
    </submittedName>
</protein>
<reference evidence="2" key="1">
    <citation type="journal article" date="2023" name="G3 (Bethesda)">
        <title>A reference genome for the long-term kleptoplast-retaining sea slug Elysia crispata morphotype clarki.</title>
        <authorList>
            <person name="Eastman K.E."/>
            <person name="Pendleton A.L."/>
            <person name="Shaikh M.A."/>
            <person name="Suttiyut T."/>
            <person name="Ogas R."/>
            <person name="Tomko P."/>
            <person name="Gavelis G."/>
            <person name="Widhalm J.R."/>
            <person name="Wisecaver J.H."/>
        </authorList>
    </citation>
    <scope>NUCLEOTIDE SEQUENCE</scope>
    <source>
        <strain evidence="2">ECLA1</strain>
    </source>
</reference>
<accession>A0AAE1CKH8</accession>